<gene>
    <name evidence="1" type="ORF">DPMN_126333</name>
</gene>
<reference evidence="1" key="2">
    <citation type="submission" date="2020-11" db="EMBL/GenBank/DDBJ databases">
        <authorList>
            <person name="McCartney M.A."/>
            <person name="Auch B."/>
            <person name="Kono T."/>
            <person name="Mallez S."/>
            <person name="Becker A."/>
            <person name="Gohl D.M."/>
            <person name="Silverstein K.A.T."/>
            <person name="Koren S."/>
            <person name="Bechman K.B."/>
            <person name="Herman A."/>
            <person name="Abrahante J.E."/>
            <person name="Garbe J."/>
        </authorList>
    </citation>
    <scope>NUCLEOTIDE SEQUENCE</scope>
    <source>
        <strain evidence="1">Duluth1</strain>
        <tissue evidence="1">Whole animal</tissue>
    </source>
</reference>
<dbReference type="EMBL" id="JAIWYP010000005">
    <property type="protein sequence ID" value="KAH3824496.1"/>
    <property type="molecule type" value="Genomic_DNA"/>
</dbReference>
<evidence type="ECO:0000313" key="2">
    <source>
        <dbReference type="Proteomes" id="UP000828390"/>
    </source>
</evidence>
<name>A0A9D4JUD4_DREPO</name>
<evidence type="ECO:0000313" key="1">
    <source>
        <dbReference type="EMBL" id="KAH3824496.1"/>
    </source>
</evidence>
<protein>
    <submittedName>
        <fullName evidence="1">Uncharacterized protein</fullName>
    </submittedName>
</protein>
<accession>A0A9D4JUD4</accession>
<dbReference type="AlphaFoldDB" id="A0A9D4JUD4"/>
<proteinExistence type="predicted"/>
<keyword evidence="2" id="KW-1185">Reference proteome</keyword>
<organism evidence="1 2">
    <name type="scientific">Dreissena polymorpha</name>
    <name type="common">Zebra mussel</name>
    <name type="synonym">Mytilus polymorpha</name>
    <dbReference type="NCBI Taxonomy" id="45954"/>
    <lineage>
        <taxon>Eukaryota</taxon>
        <taxon>Metazoa</taxon>
        <taxon>Spiralia</taxon>
        <taxon>Lophotrochozoa</taxon>
        <taxon>Mollusca</taxon>
        <taxon>Bivalvia</taxon>
        <taxon>Autobranchia</taxon>
        <taxon>Heteroconchia</taxon>
        <taxon>Euheterodonta</taxon>
        <taxon>Imparidentia</taxon>
        <taxon>Neoheterodontei</taxon>
        <taxon>Myida</taxon>
        <taxon>Dreissenoidea</taxon>
        <taxon>Dreissenidae</taxon>
        <taxon>Dreissena</taxon>
    </lineage>
</organism>
<reference evidence="1" key="1">
    <citation type="journal article" date="2019" name="bioRxiv">
        <title>The Genome of the Zebra Mussel, Dreissena polymorpha: A Resource for Invasive Species Research.</title>
        <authorList>
            <person name="McCartney M.A."/>
            <person name="Auch B."/>
            <person name="Kono T."/>
            <person name="Mallez S."/>
            <person name="Zhang Y."/>
            <person name="Obille A."/>
            <person name="Becker A."/>
            <person name="Abrahante J.E."/>
            <person name="Garbe J."/>
            <person name="Badalamenti J.P."/>
            <person name="Herman A."/>
            <person name="Mangelson H."/>
            <person name="Liachko I."/>
            <person name="Sullivan S."/>
            <person name="Sone E.D."/>
            <person name="Koren S."/>
            <person name="Silverstein K.A.T."/>
            <person name="Beckman K.B."/>
            <person name="Gohl D.M."/>
        </authorList>
    </citation>
    <scope>NUCLEOTIDE SEQUENCE</scope>
    <source>
        <strain evidence="1">Duluth1</strain>
        <tissue evidence="1">Whole animal</tissue>
    </source>
</reference>
<sequence length="192" mass="21680">MMQGFTLLASLCITQFDKELLCLLSRHASVHTPGQPAHSTNLIRSYSVLYQVMQGFTPACAFTQFDKELPCPLSTPDQPAHSPNLIRSYSVLYQVMHPAHSPNLIRSYSVFYQGMQVFMVSYADRIAPDQPVHSPNLIRSYSVLYQVMQVFTVSLADRLLASLCITQFDKELLYQLLASMSYSVLYQVIQTG</sequence>
<comment type="caution">
    <text evidence="1">The sequence shown here is derived from an EMBL/GenBank/DDBJ whole genome shotgun (WGS) entry which is preliminary data.</text>
</comment>
<dbReference type="Proteomes" id="UP000828390">
    <property type="component" value="Unassembled WGS sequence"/>
</dbReference>